<comment type="similarity">
    <text evidence="2">Belongs to the CorA metal ion transporter (MIT) (TC 1.A.35) family.</text>
</comment>
<gene>
    <name evidence="13" type="ORF">B1s21160_04670</name>
</gene>
<dbReference type="Proteomes" id="UP000217171">
    <property type="component" value="Chromosome"/>
</dbReference>
<evidence type="ECO:0000256" key="1">
    <source>
        <dbReference type="ARBA" id="ARBA00004651"/>
    </source>
</evidence>
<feature type="transmembrane region" description="Helical" evidence="12">
    <location>
        <begin position="303"/>
        <end position="321"/>
    </location>
</feature>
<keyword evidence="4" id="KW-1003">Cell membrane</keyword>
<evidence type="ECO:0000256" key="9">
    <source>
        <dbReference type="ARBA" id="ARBA00023136"/>
    </source>
</evidence>
<dbReference type="Gene3D" id="1.20.58.340">
    <property type="entry name" value="Magnesium transport protein CorA, transmembrane region"/>
    <property type="match status" value="2"/>
</dbReference>
<evidence type="ECO:0000256" key="11">
    <source>
        <dbReference type="ARBA" id="ARBA00045497"/>
    </source>
</evidence>
<evidence type="ECO:0000256" key="5">
    <source>
        <dbReference type="ARBA" id="ARBA00022692"/>
    </source>
</evidence>
<name>A0A249K9X8_9ACTN</name>
<dbReference type="AlphaFoldDB" id="A0A249K9X8"/>
<dbReference type="PANTHER" id="PTHR46494:SF1">
    <property type="entry name" value="CORA FAMILY METAL ION TRANSPORTER (EUROFUNG)"/>
    <property type="match status" value="1"/>
</dbReference>
<dbReference type="EMBL" id="CP016771">
    <property type="protein sequence ID" value="ASY13604.1"/>
    <property type="molecule type" value="Genomic_DNA"/>
</dbReference>
<dbReference type="KEGG" id="nhi:B1s21160_04670"/>
<sequence>MNTGPVIVDIALYLEGRRSSDAPTDLSDQVEIARKNNGFVWIGLSEPTSAEFDHVVGELNFHPLAIEDAVLAKQRPKIEDYAGLTFFVIKTVFYDEAKSEVTTGELICFVDKHFIVIVRHGEGSPLTSVRQDIENHPEQLKMGPFAVLHTVVDRVIDGYTKIATELENDIIDIETAVFSGQRKTYSQKIYFLKREVIEYRHAIEPLLTPLQKIVSEGFDKAPELIRPFFRDTIDHLQHACEHASGMDSLLTTVLQADLAHVQVRQNEDIRRISAWVALAAGPTMIAGIYGMNFEHMPELGWRYGYGITLGGIILLSSILFYKFKKSRWL</sequence>
<dbReference type="InterPro" id="IPR045861">
    <property type="entry name" value="CorA_cytoplasmic_dom"/>
</dbReference>
<dbReference type="SUPFAM" id="SSF143865">
    <property type="entry name" value="CorA soluble domain-like"/>
    <property type="match status" value="1"/>
</dbReference>
<evidence type="ECO:0000256" key="8">
    <source>
        <dbReference type="ARBA" id="ARBA00023065"/>
    </source>
</evidence>
<keyword evidence="3" id="KW-0813">Transport</keyword>
<organism evidence="13 14">
    <name type="scientific">Candidatus Nanopelagicus hibericus</name>
    <dbReference type="NCBI Taxonomy" id="1884915"/>
    <lineage>
        <taxon>Bacteria</taxon>
        <taxon>Bacillati</taxon>
        <taxon>Actinomycetota</taxon>
        <taxon>Actinomycetes</taxon>
        <taxon>Candidatus Nanopelagicales</taxon>
        <taxon>Candidatus Nanopelagicaceae</taxon>
        <taxon>Candidatus Nanopelagicus</taxon>
    </lineage>
</organism>
<evidence type="ECO:0000256" key="6">
    <source>
        <dbReference type="ARBA" id="ARBA00022842"/>
    </source>
</evidence>
<evidence type="ECO:0000256" key="7">
    <source>
        <dbReference type="ARBA" id="ARBA00022989"/>
    </source>
</evidence>
<dbReference type="RefSeq" id="WP_223297933.1">
    <property type="nucleotide sequence ID" value="NZ_CP016771.1"/>
</dbReference>
<dbReference type="Pfam" id="PF01544">
    <property type="entry name" value="CorA"/>
    <property type="match status" value="1"/>
</dbReference>
<dbReference type="GO" id="GO:0050897">
    <property type="term" value="F:cobalt ion binding"/>
    <property type="evidence" value="ECO:0007669"/>
    <property type="project" value="TreeGrafter"/>
</dbReference>
<dbReference type="InterPro" id="IPR045863">
    <property type="entry name" value="CorA_TM1_TM2"/>
</dbReference>
<keyword evidence="8" id="KW-0406">Ion transport</keyword>
<feature type="transmembrane region" description="Helical" evidence="12">
    <location>
        <begin position="272"/>
        <end position="291"/>
    </location>
</feature>
<dbReference type="GO" id="GO:0015087">
    <property type="term" value="F:cobalt ion transmembrane transporter activity"/>
    <property type="evidence" value="ECO:0007669"/>
    <property type="project" value="TreeGrafter"/>
</dbReference>
<keyword evidence="7 12" id="KW-1133">Transmembrane helix</keyword>
<dbReference type="Gene3D" id="3.30.460.20">
    <property type="entry name" value="CorA soluble domain-like"/>
    <property type="match status" value="1"/>
</dbReference>
<keyword evidence="9 12" id="KW-0472">Membrane</keyword>
<comment type="function">
    <text evidence="11">Mediates influx of magnesium ions. Alternates between open and closed states. Activated by low cytoplasmic Mg(2+) levels. Inactive when cytoplasmic Mg(2+) levels are high.</text>
</comment>
<evidence type="ECO:0000256" key="2">
    <source>
        <dbReference type="ARBA" id="ARBA00009765"/>
    </source>
</evidence>
<dbReference type="GO" id="GO:0015095">
    <property type="term" value="F:magnesium ion transmembrane transporter activity"/>
    <property type="evidence" value="ECO:0007669"/>
    <property type="project" value="TreeGrafter"/>
</dbReference>
<keyword evidence="5 12" id="KW-0812">Transmembrane</keyword>
<comment type="subcellular location">
    <subcellularLocation>
        <location evidence="1">Cell membrane</location>
        <topology evidence="1">Multi-pass membrane protein</topology>
    </subcellularLocation>
</comment>
<protein>
    <submittedName>
        <fullName evidence="13">Magnesium transporter</fullName>
    </submittedName>
</protein>
<comment type="catalytic activity">
    <reaction evidence="10">
        <text>Mg(2+)(in) = Mg(2+)(out)</text>
        <dbReference type="Rhea" id="RHEA:29827"/>
        <dbReference type="ChEBI" id="CHEBI:18420"/>
    </reaction>
</comment>
<dbReference type="SUPFAM" id="SSF144083">
    <property type="entry name" value="Magnesium transport protein CorA, transmembrane region"/>
    <property type="match status" value="1"/>
</dbReference>
<evidence type="ECO:0000313" key="14">
    <source>
        <dbReference type="Proteomes" id="UP000217171"/>
    </source>
</evidence>
<dbReference type="PANTHER" id="PTHR46494">
    <property type="entry name" value="CORA FAMILY METAL ION TRANSPORTER (EUROFUNG)"/>
    <property type="match status" value="1"/>
</dbReference>
<dbReference type="GO" id="GO:0000287">
    <property type="term" value="F:magnesium ion binding"/>
    <property type="evidence" value="ECO:0007669"/>
    <property type="project" value="TreeGrafter"/>
</dbReference>
<proteinExistence type="inferred from homology"/>
<dbReference type="FunFam" id="1.20.58.340:FF:000004">
    <property type="entry name" value="Magnesium transport protein CorA"/>
    <property type="match status" value="1"/>
</dbReference>
<dbReference type="GO" id="GO:0005886">
    <property type="term" value="C:plasma membrane"/>
    <property type="evidence" value="ECO:0007669"/>
    <property type="project" value="UniProtKB-SubCell"/>
</dbReference>
<evidence type="ECO:0000256" key="3">
    <source>
        <dbReference type="ARBA" id="ARBA00022448"/>
    </source>
</evidence>
<dbReference type="InterPro" id="IPR002523">
    <property type="entry name" value="MgTranspt_CorA/ZnTranspt_ZntB"/>
</dbReference>
<keyword evidence="14" id="KW-1185">Reference proteome</keyword>
<accession>A0A249K9X8</accession>
<evidence type="ECO:0000256" key="10">
    <source>
        <dbReference type="ARBA" id="ARBA00034269"/>
    </source>
</evidence>
<evidence type="ECO:0000256" key="12">
    <source>
        <dbReference type="SAM" id="Phobius"/>
    </source>
</evidence>
<evidence type="ECO:0000313" key="13">
    <source>
        <dbReference type="EMBL" id="ASY13604.1"/>
    </source>
</evidence>
<keyword evidence="6" id="KW-0460">Magnesium</keyword>
<reference evidence="13 14" key="1">
    <citation type="submission" date="2016-07" db="EMBL/GenBank/DDBJ databases">
        <title>High microdiversification within the ubiquitous acI lineage of Actinobacteria.</title>
        <authorList>
            <person name="Neuenschwander S.M."/>
            <person name="Salcher M."/>
            <person name="Ghai R."/>
            <person name="Pernthaler J."/>
        </authorList>
    </citation>
    <scope>NUCLEOTIDE SEQUENCE [LARGE SCALE GENOMIC DNA]</scope>
    <source>
        <strain evidence="13">MMS-21-160</strain>
    </source>
</reference>
<dbReference type="CDD" id="cd12830">
    <property type="entry name" value="MtCorA-like"/>
    <property type="match status" value="1"/>
</dbReference>
<evidence type="ECO:0000256" key="4">
    <source>
        <dbReference type="ARBA" id="ARBA00022475"/>
    </source>
</evidence>